<dbReference type="RefSeq" id="WP_003757320.1">
    <property type="nucleotide sequence ID" value="NZ_CABKNG010000002.1"/>
</dbReference>
<proteinExistence type="predicted"/>
<feature type="domain" description="N-acetyltransferase" evidence="1">
    <location>
        <begin position="4"/>
        <end position="172"/>
    </location>
</feature>
<evidence type="ECO:0000313" key="3">
    <source>
        <dbReference type="Proteomes" id="UP000254879"/>
    </source>
</evidence>
<accession>A0A378MMP5</accession>
<reference evidence="2 3" key="1">
    <citation type="submission" date="2018-06" db="EMBL/GenBank/DDBJ databases">
        <authorList>
            <consortium name="Pathogen Informatics"/>
            <person name="Doyle S."/>
        </authorList>
    </citation>
    <scope>NUCLEOTIDE SEQUENCE [LARGE SCALE GENOMIC DNA]</scope>
    <source>
        <strain evidence="3">NCTC 10815</strain>
    </source>
</reference>
<name>A0A378MMP5_LISGR</name>
<dbReference type="AlphaFoldDB" id="A0A378MMP5"/>
<sequence length="173" mass="19692">MAGIYIRQAKERDLVAIMQIIGEAKQLLKQEGSPQWQDGHPNEEVLIADIASGCCYVLICGKRIAGTATLLEEKEKNYAKIEAGSWLNENTPYTTIHRIAISAEYRGRQLGQYFFSNLISLSVAKGCSQVRIDTHELNVRMQHYIKKFDFSYRGIIYVTPDENGKRLAYEWNG</sequence>
<organism evidence="2 3">
    <name type="scientific">Listeria grayi</name>
    <name type="common">Listeria murrayi</name>
    <dbReference type="NCBI Taxonomy" id="1641"/>
    <lineage>
        <taxon>Bacteria</taxon>
        <taxon>Bacillati</taxon>
        <taxon>Bacillota</taxon>
        <taxon>Bacilli</taxon>
        <taxon>Bacillales</taxon>
        <taxon>Listeriaceae</taxon>
        <taxon>Listeria</taxon>
    </lineage>
</organism>
<dbReference type="GO" id="GO:0016747">
    <property type="term" value="F:acyltransferase activity, transferring groups other than amino-acyl groups"/>
    <property type="evidence" value="ECO:0007669"/>
    <property type="project" value="InterPro"/>
</dbReference>
<protein>
    <submittedName>
        <fullName evidence="2">Acetyltransferase (GNAT) family</fullName>
    </submittedName>
</protein>
<dbReference type="Gene3D" id="3.40.630.30">
    <property type="match status" value="1"/>
</dbReference>
<dbReference type="Proteomes" id="UP000254879">
    <property type="component" value="Unassembled WGS sequence"/>
</dbReference>
<dbReference type="SUPFAM" id="SSF55729">
    <property type="entry name" value="Acyl-CoA N-acyltransferases (Nat)"/>
    <property type="match status" value="1"/>
</dbReference>
<dbReference type="InterPro" id="IPR016181">
    <property type="entry name" value="Acyl_CoA_acyltransferase"/>
</dbReference>
<dbReference type="PROSITE" id="PS51186">
    <property type="entry name" value="GNAT"/>
    <property type="match status" value="1"/>
</dbReference>
<evidence type="ECO:0000259" key="1">
    <source>
        <dbReference type="PROSITE" id="PS51186"/>
    </source>
</evidence>
<evidence type="ECO:0000313" key="2">
    <source>
        <dbReference type="EMBL" id="STY44985.1"/>
    </source>
</evidence>
<dbReference type="Pfam" id="PF00583">
    <property type="entry name" value="Acetyltransf_1"/>
    <property type="match status" value="1"/>
</dbReference>
<dbReference type="InterPro" id="IPR000182">
    <property type="entry name" value="GNAT_dom"/>
</dbReference>
<gene>
    <name evidence="2" type="ORF">NCTC10815_02358</name>
</gene>
<keyword evidence="2" id="KW-0808">Transferase</keyword>
<dbReference type="EMBL" id="UGPG01000001">
    <property type="protein sequence ID" value="STY44985.1"/>
    <property type="molecule type" value="Genomic_DNA"/>
</dbReference>